<dbReference type="FunFam" id="1.20.1250.20:FF:000090">
    <property type="entry name" value="MFS sugar transporter, putative"/>
    <property type="match status" value="1"/>
</dbReference>
<dbReference type="Pfam" id="PF00083">
    <property type="entry name" value="Sugar_tr"/>
    <property type="match status" value="1"/>
</dbReference>
<keyword evidence="3 7" id="KW-0813">Transport</keyword>
<keyword evidence="12" id="KW-1185">Reference proteome</keyword>
<name>A0A642VA39_9ASCO</name>
<keyword evidence="4 9" id="KW-0812">Transmembrane</keyword>
<dbReference type="PROSITE" id="PS50850">
    <property type="entry name" value="MFS"/>
    <property type="match status" value="1"/>
</dbReference>
<dbReference type="InterPro" id="IPR003663">
    <property type="entry name" value="Sugar/inositol_transpt"/>
</dbReference>
<dbReference type="GO" id="GO:0016020">
    <property type="term" value="C:membrane"/>
    <property type="evidence" value="ECO:0007669"/>
    <property type="project" value="UniProtKB-SubCell"/>
</dbReference>
<evidence type="ECO:0000256" key="5">
    <source>
        <dbReference type="ARBA" id="ARBA00022989"/>
    </source>
</evidence>
<feature type="transmembrane region" description="Helical" evidence="9">
    <location>
        <begin position="166"/>
        <end position="183"/>
    </location>
</feature>
<sequence length="512" mass="56701">MMSGVNGTPDYVERMGIGHKVPPTHEGGSWDVKITHPTKEGGIVAIYYLGTLVGGLLGGWIGDIVGRVNCVRAGCAWVIVGATLQTAAMNSDWMLCARVINGVGTGILNVVVPVWSAETSDYTVRGMAIAFEFFLNIFGVALAYWIEFGLSYVDHGDSVVRWRFPIAFQLFPMLLLTLFINFMPESPRWLASKGRNEEALEVLQRLRDDSVQAEAEFHDIVQTTEEDKEMDTSYWKMLLFPQGKLHISRRVQLAVWLQIIQEWNGIASITVYQPTIFAQAGFDSNKSSWLSGLNNIFYTLSTLIAVFTTDRIGRRKLSYIGAVVQGIAMFLIGGFTKAAMVTDNAKFGSAAASFVFIFTAAFGASWLTVPWTYQNEIFPVQVRAKGAAWGVVGWSIGNGWLMLLSPVMFDAIGERTLYIFGGINFGSIAMVYLFYPETANRTLEEINWLFSANTPWNWDAEKAYAEKAAQYANFTKATKTGAVVDKEKLDFSAQADHKESVTESDTNAYSSA</sequence>
<dbReference type="NCBIfam" id="TIGR00879">
    <property type="entry name" value="SP"/>
    <property type="match status" value="1"/>
</dbReference>
<evidence type="ECO:0000256" key="7">
    <source>
        <dbReference type="RuleBase" id="RU003346"/>
    </source>
</evidence>
<dbReference type="PANTHER" id="PTHR48022">
    <property type="entry name" value="PLASTIDIC GLUCOSE TRANSPORTER 4"/>
    <property type="match status" value="1"/>
</dbReference>
<evidence type="ECO:0000256" key="6">
    <source>
        <dbReference type="ARBA" id="ARBA00023136"/>
    </source>
</evidence>
<dbReference type="InterPro" id="IPR050360">
    <property type="entry name" value="MFS_Sugar_Transporters"/>
</dbReference>
<protein>
    <recommendedName>
        <fullName evidence="10">Major facilitator superfamily (MFS) profile domain-containing protein</fullName>
    </recommendedName>
</protein>
<feature type="compositionally biased region" description="Polar residues" evidence="8">
    <location>
        <begin position="503"/>
        <end position="512"/>
    </location>
</feature>
<feature type="transmembrane region" description="Helical" evidence="9">
    <location>
        <begin position="347"/>
        <end position="367"/>
    </location>
</feature>
<accession>A0A642VA39</accession>
<feature type="domain" description="Major facilitator superfamily (MFS) profile" evidence="10">
    <location>
        <begin position="1"/>
        <end position="439"/>
    </location>
</feature>
<keyword evidence="6 9" id="KW-0472">Membrane</keyword>
<dbReference type="InterPro" id="IPR005828">
    <property type="entry name" value="MFS_sugar_transport-like"/>
</dbReference>
<evidence type="ECO:0000256" key="9">
    <source>
        <dbReference type="SAM" id="Phobius"/>
    </source>
</evidence>
<feature type="transmembrane region" description="Helical" evidence="9">
    <location>
        <begin position="416"/>
        <end position="435"/>
    </location>
</feature>
<evidence type="ECO:0000256" key="4">
    <source>
        <dbReference type="ARBA" id="ARBA00022692"/>
    </source>
</evidence>
<dbReference type="VEuPathDB" id="FungiDB:TRICI_001149"/>
<feature type="transmembrane region" description="Helical" evidence="9">
    <location>
        <begin position="95"/>
        <end position="115"/>
    </location>
</feature>
<evidence type="ECO:0000313" key="12">
    <source>
        <dbReference type="Proteomes" id="UP000761534"/>
    </source>
</evidence>
<comment type="subcellular location">
    <subcellularLocation>
        <location evidence="1">Membrane</location>
        <topology evidence="1">Multi-pass membrane protein</topology>
    </subcellularLocation>
</comment>
<gene>
    <name evidence="11" type="ORF">TRICI_001149</name>
</gene>
<feature type="transmembrane region" description="Helical" evidence="9">
    <location>
        <begin position="45"/>
        <end position="62"/>
    </location>
</feature>
<comment type="similarity">
    <text evidence="2 7">Belongs to the major facilitator superfamily. Sugar transporter (TC 2.A.1.1) family.</text>
</comment>
<evidence type="ECO:0000256" key="8">
    <source>
        <dbReference type="SAM" id="MobiDB-lite"/>
    </source>
</evidence>
<dbReference type="GO" id="GO:0005351">
    <property type="term" value="F:carbohydrate:proton symporter activity"/>
    <property type="evidence" value="ECO:0007669"/>
    <property type="project" value="TreeGrafter"/>
</dbReference>
<evidence type="ECO:0000256" key="1">
    <source>
        <dbReference type="ARBA" id="ARBA00004141"/>
    </source>
</evidence>
<organism evidence="11 12">
    <name type="scientific">Trichomonascus ciferrii</name>
    <dbReference type="NCBI Taxonomy" id="44093"/>
    <lineage>
        <taxon>Eukaryota</taxon>
        <taxon>Fungi</taxon>
        <taxon>Dikarya</taxon>
        <taxon>Ascomycota</taxon>
        <taxon>Saccharomycotina</taxon>
        <taxon>Dipodascomycetes</taxon>
        <taxon>Dipodascales</taxon>
        <taxon>Trichomonascaceae</taxon>
        <taxon>Trichomonascus</taxon>
        <taxon>Trichomonascus ciferrii complex</taxon>
    </lineage>
</organism>
<dbReference type="InterPro" id="IPR036259">
    <property type="entry name" value="MFS_trans_sf"/>
</dbReference>
<dbReference type="PANTHER" id="PTHR48022:SF78">
    <property type="entry name" value="MONOSACCHARIDE TRANSPORTER, PUTATIVE (AFU_ORTHOLOGUE AFUA_2G02110)-RELATED"/>
    <property type="match status" value="1"/>
</dbReference>
<evidence type="ECO:0000256" key="2">
    <source>
        <dbReference type="ARBA" id="ARBA00010992"/>
    </source>
</evidence>
<dbReference type="AlphaFoldDB" id="A0A642VA39"/>
<proteinExistence type="inferred from homology"/>
<comment type="caution">
    <text evidence="11">The sequence shown here is derived from an EMBL/GenBank/DDBJ whole genome shotgun (WGS) entry which is preliminary data.</text>
</comment>
<dbReference type="PRINTS" id="PR00171">
    <property type="entry name" value="SUGRTRNSPORT"/>
</dbReference>
<feature type="transmembrane region" description="Helical" evidence="9">
    <location>
        <begin position="319"/>
        <end position="340"/>
    </location>
</feature>
<reference evidence="11" key="1">
    <citation type="journal article" date="2019" name="G3 (Bethesda)">
        <title>Genome Assemblies of Two Rare Opportunistic Yeast Pathogens: Diutina rugosa (syn. Candida rugosa) and Trichomonascus ciferrii (syn. Candida ciferrii).</title>
        <authorList>
            <person name="Mixao V."/>
            <person name="Saus E."/>
            <person name="Hansen A.P."/>
            <person name="Lass-Florl C."/>
            <person name="Gabaldon T."/>
        </authorList>
    </citation>
    <scope>NUCLEOTIDE SEQUENCE</scope>
    <source>
        <strain evidence="11">CBS 4856</strain>
    </source>
</reference>
<dbReference type="EMBL" id="SWFS01000088">
    <property type="protein sequence ID" value="KAA8916691.1"/>
    <property type="molecule type" value="Genomic_DNA"/>
</dbReference>
<evidence type="ECO:0000259" key="10">
    <source>
        <dbReference type="PROSITE" id="PS50850"/>
    </source>
</evidence>
<dbReference type="Gene3D" id="1.20.1250.20">
    <property type="entry name" value="MFS general substrate transporter like domains"/>
    <property type="match status" value="1"/>
</dbReference>
<dbReference type="Proteomes" id="UP000761534">
    <property type="component" value="Unassembled WGS sequence"/>
</dbReference>
<feature type="region of interest" description="Disordered" evidence="8">
    <location>
        <begin position="493"/>
        <end position="512"/>
    </location>
</feature>
<feature type="transmembrane region" description="Helical" evidence="9">
    <location>
        <begin position="69"/>
        <end position="89"/>
    </location>
</feature>
<dbReference type="OrthoDB" id="2544694at2759"/>
<dbReference type="InterPro" id="IPR020846">
    <property type="entry name" value="MFS_dom"/>
</dbReference>
<feature type="transmembrane region" description="Helical" evidence="9">
    <location>
        <begin position="127"/>
        <end position="146"/>
    </location>
</feature>
<evidence type="ECO:0000256" key="3">
    <source>
        <dbReference type="ARBA" id="ARBA00022448"/>
    </source>
</evidence>
<dbReference type="SUPFAM" id="SSF103473">
    <property type="entry name" value="MFS general substrate transporter"/>
    <property type="match status" value="1"/>
</dbReference>
<feature type="transmembrane region" description="Helical" evidence="9">
    <location>
        <begin position="387"/>
        <end position="409"/>
    </location>
</feature>
<evidence type="ECO:0000313" key="11">
    <source>
        <dbReference type="EMBL" id="KAA8916691.1"/>
    </source>
</evidence>
<keyword evidence="5 9" id="KW-1133">Transmembrane helix</keyword>